<dbReference type="AlphaFoldDB" id="A0A438CYC8"/>
<accession>A0A438CYC8</accession>
<dbReference type="EMBL" id="QGNW01001907">
    <property type="protein sequence ID" value="RVW28187.1"/>
    <property type="molecule type" value="Genomic_DNA"/>
</dbReference>
<protein>
    <recommendedName>
        <fullName evidence="3">Reverse transcriptase domain-containing protein</fullName>
    </recommendedName>
</protein>
<reference evidence="1 2" key="1">
    <citation type="journal article" date="2018" name="PLoS Genet.">
        <title>Population sequencing reveals clonal diversity and ancestral inbreeding in the grapevine cultivar Chardonnay.</title>
        <authorList>
            <person name="Roach M.J."/>
            <person name="Johnson D.L."/>
            <person name="Bohlmann J."/>
            <person name="van Vuuren H.J."/>
            <person name="Jones S.J."/>
            <person name="Pretorius I.S."/>
            <person name="Schmidt S.A."/>
            <person name="Borneman A.R."/>
        </authorList>
    </citation>
    <scope>NUCLEOTIDE SEQUENCE [LARGE SCALE GENOMIC DNA]</scope>
    <source>
        <strain evidence="2">cv. Chardonnay</strain>
        <tissue evidence="1">Leaf</tissue>
    </source>
</reference>
<organism evidence="1 2">
    <name type="scientific">Vitis vinifera</name>
    <name type="common">Grape</name>
    <dbReference type="NCBI Taxonomy" id="29760"/>
    <lineage>
        <taxon>Eukaryota</taxon>
        <taxon>Viridiplantae</taxon>
        <taxon>Streptophyta</taxon>
        <taxon>Embryophyta</taxon>
        <taxon>Tracheophyta</taxon>
        <taxon>Spermatophyta</taxon>
        <taxon>Magnoliopsida</taxon>
        <taxon>eudicotyledons</taxon>
        <taxon>Gunneridae</taxon>
        <taxon>Pentapetalae</taxon>
        <taxon>rosids</taxon>
        <taxon>Vitales</taxon>
        <taxon>Vitaceae</taxon>
        <taxon>Viteae</taxon>
        <taxon>Vitis</taxon>
    </lineage>
</organism>
<comment type="caution">
    <text evidence="1">The sequence shown here is derived from an EMBL/GenBank/DDBJ whole genome shotgun (WGS) entry which is preliminary data.</text>
</comment>
<evidence type="ECO:0000313" key="1">
    <source>
        <dbReference type="EMBL" id="RVW28187.1"/>
    </source>
</evidence>
<dbReference type="InterPro" id="IPR052343">
    <property type="entry name" value="Retrotransposon-Effector_Assoc"/>
</dbReference>
<evidence type="ECO:0000313" key="2">
    <source>
        <dbReference type="Proteomes" id="UP000288805"/>
    </source>
</evidence>
<dbReference type="Proteomes" id="UP000288805">
    <property type="component" value="Unassembled WGS sequence"/>
</dbReference>
<name>A0A438CYC8_VITVI</name>
<gene>
    <name evidence="1" type="ORF">CK203_117472</name>
</gene>
<sequence length="291" mass="33424">MANAHRRRNSLVRIKINGNRVFEETEIKAGEVQAFQSLLAENGDWRPSCMGLTFDVLGGDEAALLEVPFSKQFNCDFVEDEVMGFFRDFHEHGRFMKSLNASFLVIIPKKEEAKELQYFRPVRLVDSLYKLLAKVLANKIKKVMGKVASCSQNAFMEGRQILEASLIVNEAIKSLLKSNDCGLICKIDRWVLEKTAQADQWVYFYYQLTYLNWLLMWPEAISGLKVNLEKSELIPMGSVENVEELAQEFGYKVDTLPSSYLGLSLGAPYKFVSVWEGVKERFHKRIGLWKR</sequence>
<evidence type="ECO:0008006" key="3">
    <source>
        <dbReference type="Google" id="ProtNLM"/>
    </source>
</evidence>
<dbReference type="PANTHER" id="PTHR46890:SF50">
    <property type="entry name" value="RNA-DIRECTED DNA POLYMERASE, EUKARYOTA, REVERSE TRANSCRIPTASE ZINC-BINDING DOMAIN PROTEIN-RELATED"/>
    <property type="match status" value="1"/>
</dbReference>
<dbReference type="PANTHER" id="PTHR46890">
    <property type="entry name" value="NON-LTR RETROLELEMENT REVERSE TRANSCRIPTASE-LIKE PROTEIN-RELATED"/>
    <property type="match status" value="1"/>
</dbReference>
<proteinExistence type="predicted"/>